<evidence type="ECO:0000256" key="1">
    <source>
        <dbReference type="SAM" id="MobiDB-lite"/>
    </source>
</evidence>
<proteinExistence type="predicted"/>
<feature type="region of interest" description="Disordered" evidence="1">
    <location>
        <begin position="1"/>
        <end position="151"/>
    </location>
</feature>
<reference evidence="2 3" key="1">
    <citation type="submission" date="2017-06" db="EMBL/GenBank/DDBJ databases">
        <title>A platform for efficient transgenesis in Macrostomum lignano, a flatworm model organism for stem cell research.</title>
        <authorList>
            <person name="Berezikov E."/>
        </authorList>
    </citation>
    <scope>NUCLEOTIDE SEQUENCE [LARGE SCALE GENOMIC DNA]</scope>
    <source>
        <strain evidence="2">DV1</strain>
        <tissue evidence="2">Whole organism</tissue>
    </source>
</reference>
<evidence type="ECO:0000313" key="3">
    <source>
        <dbReference type="Proteomes" id="UP000215902"/>
    </source>
</evidence>
<dbReference type="AlphaFoldDB" id="A0A267EL22"/>
<organism evidence="2 3">
    <name type="scientific">Macrostomum lignano</name>
    <dbReference type="NCBI Taxonomy" id="282301"/>
    <lineage>
        <taxon>Eukaryota</taxon>
        <taxon>Metazoa</taxon>
        <taxon>Spiralia</taxon>
        <taxon>Lophotrochozoa</taxon>
        <taxon>Platyhelminthes</taxon>
        <taxon>Rhabditophora</taxon>
        <taxon>Macrostomorpha</taxon>
        <taxon>Macrostomida</taxon>
        <taxon>Macrostomidae</taxon>
        <taxon>Macrostomum</taxon>
    </lineage>
</organism>
<keyword evidence="3" id="KW-1185">Reference proteome</keyword>
<feature type="compositionally biased region" description="Polar residues" evidence="1">
    <location>
        <begin position="68"/>
        <end position="79"/>
    </location>
</feature>
<feature type="compositionally biased region" description="Basic and acidic residues" evidence="1">
    <location>
        <begin position="1"/>
        <end position="11"/>
    </location>
</feature>
<protein>
    <submittedName>
        <fullName evidence="2">Uncharacterized protein</fullName>
    </submittedName>
</protein>
<accession>A0A267EL22</accession>
<feature type="compositionally biased region" description="Pro residues" evidence="1">
    <location>
        <begin position="53"/>
        <end position="63"/>
    </location>
</feature>
<sequence length="151" mass="16904">ERNSLHLEIRNFKRSSLRSLGEQESPSDDRAAQKPEPPPTKPKPKMTRTASMPTPPVPPPRQTRPPLTAQNAPPHQVSNPPTPKPRRSSASGPSGGQQISTLQTSRDLRNRPLPPTPVEDRSQQRRSLQHRFQFKPETLFPPAQPLQESGR</sequence>
<gene>
    <name evidence="2" type="ORF">BOX15_Mlig019603g2</name>
</gene>
<name>A0A267EL22_9PLAT</name>
<feature type="non-terminal residue" evidence="2">
    <location>
        <position position="1"/>
    </location>
</feature>
<dbReference type="Proteomes" id="UP000215902">
    <property type="component" value="Unassembled WGS sequence"/>
</dbReference>
<evidence type="ECO:0000313" key="2">
    <source>
        <dbReference type="EMBL" id="PAA61674.1"/>
    </source>
</evidence>
<feature type="compositionally biased region" description="Low complexity" evidence="1">
    <location>
        <begin position="88"/>
        <end position="100"/>
    </location>
</feature>
<comment type="caution">
    <text evidence="2">The sequence shown here is derived from an EMBL/GenBank/DDBJ whole genome shotgun (WGS) entry which is preliminary data.</text>
</comment>
<dbReference type="EMBL" id="NIVC01002007">
    <property type="protein sequence ID" value="PAA61674.1"/>
    <property type="molecule type" value="Genomic_DNA"/>
</dbReference>